<dbReference type="PhylomeDB" id="B8LV49"/>
<dbReference type="EMBL" id="EQ962652">
    <property type="protein sequence ID" value="EED23099.1"/>
    <property type="molecule type" value="Genomic_DNA"/>
</dbReference>
<proteinExistence type="predicted"/>
<dbReference type="Proteomes" id="UP000001745">
    <property type="component" value="Unassembled WGS sequence"/>
</dbReference>
<dbReference type="HOGENOM" id="CLU_1571694_0_0_1"/>
<dbReference type="RefSeq" id="XP_002340486.1">
    <property type="nucleotide sequence ID" value="XM_002340445.1"/>
</dbReference>
<dbReference type="GeneID" id="8101156"/>
<evidence type="ECO:0000313" key="1">
    <source>
        <dbReference type="EMBL" id="EED23099.1"/>
    </source>
</evidence>
<protein>
    <submittedName>
        <fullName evidence="1">Uncharacterized protein</fullName>
    </submittedName>
</protein>
<organism evidence="1 2">
    <name type="scientific">Talaromyces stipitatus (strain ATCC 10500 / CBS 375.48 / QM 6759 / NRRL 1006)</name>
    <name type="common">Penicillium stipitatum</name>
    <dbReference type="NCBI Taxonomy" id="441959"/>
    <lineage>
        <taxon>Eukaryota</taxon>
        <taxon>Fungi</taxon>
        <taxon>Dikarya</taxon>
        <taxon>Ascomycota</taxon>
        <taxon>Pezizomycotina</taxon>
        <taxon>Eurotiomycetes</taxon>
        <taxon>Eurotiomycetidae</taxon>
        <taxon>Eurotiales</taxon>
        <taxon>Trichocomaceae</taxon>
        <taxon>Talaromyces</taxon>
        <taxon>Talaromyces sect. Talaromyces</taxon>
    </lineage>
</organism>
<gene>
    <name evidence="1" type="ORF">TSTA_065540</name>
</gene>
<dbReference type="AlphaFoldDB" id="B8LV49"/>
<dbReference type="VEuPathDB" id="FungiDB:TSTA_065540"/>
<accession>B8LV49</accession>
<evidence type="ECO:0000313" key="2">
    <source>
        <dbReference type="Proteomes" id="UP000001745"/>
    </source>
</evidence>
<keyword evidence="2" id="KW-1185">Reference proteome</keyword>
<sequence length="170" mass="19323">MEHHAKDRIDRILDRIHSLEEDLAVDDIIELRRISESSRVLDKFKVSRAEYWNWLDKIGDDTRGVEYDAQNARIVLKGGLGWMHEAAADVVRKVLYQIRDRLNATTGSRYFLTGSIDMLITPSCCSLPGDFDGSTKQADASPMEYEAKWPAVVLEIGISETTSNLYKDTE</sequence>
<reference evidence="2" key="1">
    <citation type="journal article" date="2015" name="Genome Announc.">
        <title>Genome sequence of the AIDS-associated pathogen Penicillium marneffei (ATCC18224) and its near taxonomic relative Talaromyces stipitatus (ATCC10500).</title>
        <authorList>
            <person name="Nierman W.C."/>
            <person name="Fedorova-Abrams N.D."/>
            <person name="Andrianopoulos A."/>
        </authorList>
    </citation>
    <scope>NUCLEOTIDE SEQUENCE [LARGE SCALE GENOMIC DNA]</scope>
    <source>
        <strain evidence="2">ATCC 10500 / CBS 375.48 / QM 6759 / NRRL 1006</strain>
    </source>
</reference>
<dbReference type="OrthoDB" id="4406347at2759"/>
<name>B8LV49_TALSN</name>
<dbReference type="InParanoid" id="B8LV49"/>